<sequence length="288" mass="31887">MAKLRSTSRTHSPPPRRRETISKARPMEETTIGKAYASPFLALLARIGGEATRINATPLHGFFMPSYQLEKKDTIFSPLKAIGNYLSPNSTTKSAKKQFTATRGRIAPTPVSVTSDKSRENLADVKYCSPFETIGNRLSTTESVNKTFNGTRGRISPMPVDNDKFKENLAAARKPAQSSVSESLHKIKEANLEFEKQTSATIKFATNAVTHGLPSSTRGGQIGDIPGTFRPVEMRDTIEKEIGEVDFGEVLRALWMEDAVFHRRLTTAAFVVVLLMMFGKWLFVVSML</sequence>
<feature type="compositionally biased region" description="Low complexity" evidence="1">
    <location>
        <begin position="1"/>
        <end position="11"/>
    </location>
</feature>
<name>A0A4Z1P9P2_9PEZI</name>
<proteinExistence type="predicted"/>
<keyword evidence="4" id="KW-1185">Reference proteome</keyword>
<feature type="compositionally biased region" description="Basic and acidic residues" evidence="1">
    <location>
        <begin position="16"/>
        <end position="26"/>
    </location>
</feature>
<evidence type="ECO:0000313" key="4">
    <source>
        <dbReference type="Proteomes" id="UP000298493"/>
    </source>
</evidence>
<evidence type="ECO:0000313" key="3">
    <source>
        <dbReference type="EMBL" id="TID24888.1"/>
    </source>
</evidence>
<protein>
    <submittedName>
        <fullName evidence="3">Uncharacterized protein</fullName>
    </submittedName>
</protein>
<evidence type="ECO:0000256" key="2">
    <source>
        <dbReference type="SAM" id="Phobius"/>
    </source>
</evidence>
<feature type="region of interest" description="Disordered" evidence="1">
    <location>
        <begin position="1"/>
        <end position="26"/>
    </location>
</feature>
<keyword evidence="2" id="KW-1133">Transmembrane helix</keyword>
<accession>A0A4Z1P9P2</accession>
<feature type="transmembrane region" description="Helical" evidence="2">
    <location>
        <begin position="265"/>
        <end position="283"/>
    </location>
</feature>
<evidence type="ECO:0000256" key="1">
    <source>
        <dbReference type="SAM" id="MobiDB-lite"/>
    </source>
</evidence>
<dbReference type="AlphaFoldDB" id="A0A4Z1P9P2"/>
<gene>
    <name evidence="3" type="ORF">E6O75_ATG04093</name>
</gene>
<reference evidence="3 4" key="1">
    <citation type="submission" date="2019-04" db="EMBL/GenBank/DDBJ databases">
        <title>High contiguity whole genome sequence and gene annotation resource for two Venturia nashicola isolates.</title>
        <authorList>
            <person name="Prokchorchik M."/>
            <person name="Won K."/>
            <person name="Lee Y."/>
            <person name="Choi E.D."/>
            <person name="Segonzac C."/>
            <person name="Sohn K.H."/>
        </authorList>
    </citation>
    <scope>NUCLEOTIDE SEQUENCE [LARGE SCALE GENOMIC DNA]</scope>
    <source>
        <strain evidence="3 4">PRI2</strain>
    </source>
</reference>
<keyword evidence="2" id="KW-0472">Membrane</keyword>
<keyword evidence="2" id="KW-0812">Transmembrane</keyword>
<dbReference type="EMBL" id="SNSC02000004">
    <property type="protein sequence ID" value="TID24888.1"/>
    <property type="molecule type" value="Genomic_DNA"/>
</dbReference>
<dbReference type="Proteomes" id="UP000298493">
    <property type="component" value="Unassembled WGS sequence"/>
</dbReference>
<organism evidence="3 4">
    <name type="scientific">Venturia nashicola</name>
    <dbReference type="NCBI Taxonomy" id="86259"/>
    <lineage>
        <taxon>Eukaryota</taxon>
        <taxon>Fungi</taxon>
        <taxon>Dikarya</taxon>
        <taxon>Ascomycota</taxon>
        <taxon>Pezizomycotina</taxon>
        <taxon>Dothideomycetes</taxon>
        <taxon>Pleosporomycetidae</taxon>
        <taxon>Venturiales</taxon>
        <taxon>Venturiaceae</taxon>
        <taxon>Venturia</taxon>
    </lineage>
</organism>
<comment type="caution">
    <text evidence="3">The sequence shown here is derived from an EMBL/GenBank/DDBJ whole genome shotgun (WGS) entry which is preliminary data.</text>
</comment>